<dbReference type="InterPro" id="IPR003871">
    <property type="entry name" value="RFA1B/D_OB_1st"/>
</dbReference>
<dbReference type="SUPFAM" id="SSF50249">
    <property type="entry name" value="Nucleic acid-binding proteins"/>
    <property type="match status" value="1"/>
</dbReference>
<evidence type="ECO:0000313" key="3">
    <source>
        <dbReference type="Proteomes" id="UP001229421"/>
    </source>
</evidence>
<dbReference type="Gene3D" id="2.40.50.140">
    <property type="entry name" value="Nucleic acid-binding proteins"/>
    <property type="match status" value="1"/>
</dbReference>
<protein>
    <recommendedName>
        <fullName evidence="1">Replication protein A 70 kDa DNA-binding subunit B/D first OB fold domain-containing protein</fullName>
    </recommendedName>
</protein>
<reference evidence="2" key="1">
    <citation type="journal article" date="2023" name="bioRxiv">
        <title>Improved chromosome-level genome assembly for marigold (Tagetes erecta).</title>
        <authorList>
            <person name="Jiang F."/>
            <person name="Yuan L."/>
            <person name="Wang S."/>
            <person name="Wang H."/>
            <person name="Xu D."/>
            <person name="Wang A."/>
            <person name="Fan W."/>
        </authorList>
    </citation>
    <scope>NUCLEOTIDE SEQUENCE</scope>
    <source>
        <strain evidence="2">WSJ</strain>
        <tissue evidence="2">Leaf</tissue>
    </source>
</reference>
<comment type="caution">
    <text evidence="2">The sequence shown here is derived from an EMBL/GenBank/DDBJ whole genome shotgun (WGS) entry which is preliminary data.</text>
</comment>
<organism evidence="2 3">
    <name type="scientific">Tagetes erecta</name>
    <name type="common">African marigold</name>
    <dbReference type="NCBI Taxonomy" id="13708"/>
    <lineage>
        <taxon>Eukaryota</taxon>
        <taxon>Viridiplantae</taxon>
        <taxon>Streptophyta</taxon>
        <taxon>Embryophyta</taxon>
        <taxon>Tracheophyta</taxon>
        <taxon>Spermatophyta</taxon>
        <taxon>Magnoliopsida</taxon>
        <taxon>eudicotyledons</taxon>
        <taxon>Gunneridae</taxon>
        <taxon>Pentapetalae</taxon>
        <taxon>asterids</taxon>
        <taxon>campanulids</taxon>
        <taxon>Asterales</taxon>
        <taxon>Asteraceae</taxon>
        <taxon>Asteroideae</taxon>
        <taxon>Heliantheae alliance</taxon>
        <taxon>Tageteae</taxon>
        <taxon>Tagetes</taxon>
    </lineage>
</organism>
<dbReference type="EMBL" id="JAUHHV010000003">
    <property type="protein sequence ID" value="KAK1430246.1"/>
    <property type="molecule type" value="Genomic_DNA"/>
</dbReference>
<accession>A0AAD8P345</accession>
<evidence type="ECO:0000259" key="1">
    <source>
        <dbReference type="Pfam" id="PF02721"/>
    </source>
</evidence>
<name>A0AAD8P345_TARER</name>
<feature type="domain" description="Replication protein A 70 kDa DNA-binding subunit B/D first OB fold" evidence="1">
    <location>
        <begin position="7"/>
        <end position="68"/>
    </location>
</feature>
<dbReference type="AlphaFoldDB" id="A0AAD8P345"/>
<proteinExistence type="predicted"/>
<evidence type="ECO:0000313" key="2">
    <source>
        <dbReference type="EMBL" id="KAK1430246.1"/>
    </source>
</evidence>
<sequence>MAGVPLNFVDDLNSVRDFWDMKARVIKVWRLNYRMDCILLDERGSKIHGVIKNHLIKDFEETVKEDAVVFAV</sequence>
<dbReference type="Proteomes" id="UP001229421">
    <property type="component" value="Unassembled WGS sequence"/>
</dbReference>
<gene>
    <name evidence="2" type="ORF">QVD17_12853</name>
</gene>
<dbReference type="InterPro" id="IPR012340">
    <property type="entry name" value="NA-bd_OB-fold"/>
</dbReference>
<dbReference type="Pfam" id="PF02721">
    <property type="entry name" value="DUF223"/>
    <property type="match status" value="1"/>
</dbReference>
<keyword evidence="3" id="KW-1185">Reference proteome</keyword>